<sequence length="355" mass="39195">MELVVGASEATMKSLLGKLGGLLSQEYTLNRGVNGDLQYINDELRTMQSFLRAVGKGHGHGHDDLMDDWMKQIRDITYDIEDCIDDSADRLHGLRSDVCCYFLVNSVYEVLTWWPRRDVASRISVLKMRAQQIGERRNRYGVNNPETGAGGAPTGTRGTAVGFDAADNQEESLQLVAFKGPVGVEEHMRELEKPVTCIVGSAGWGRPPLQRPCTGDLGTNSTTGPWSRCLRSQTWGAFSEASTVKSGRRQAMRSSKAAQPRAVSQQPSKVYGVTSAEARQPSWPSAAAAPASPRKTGQSWIYSRKTSRSTSRKTVNFVQQIHQGCRIMLTCLVTFIPNMTVQFACWARPHLLDLN</sequence>
<reference evidence="8" key="2">
    <citation type="submission" date="2018-10" db="UniProtKB">
        <authorList>
            <consortium name="EnsemblPlants"/>
        </authorList>
    </citation>
    <scope>IDENTIFICATION</scope>
</reference>
<dbReference type="AlphaFoldDB" id="A0A3B6MTQ4"/>
<dbReference type="Gramene" id="TraesCLE_scaffold_028210_01G000100.1">
    <property type="protein sequence ID" value="TraesCLE_scaffold_028210_01G000100.1"/>
    <property type="gene ID" value="TraesCLE_scaffold_028210_01G000100"/>
</dbReference>
<dbReference type="PANTHER" id="PTHR19338">
    <property type="entry name" value="TRANSLOCASE OF INNER MITOCHONDRIAL MEMBRANE 13 HOMOLOG"/>
    <property type="match status" value="1"/>
</dbReference>
<dbReference type="InterPro" id="IPR038005">
    <property type="entry name" value="RX-like_CC"/>
</dbReference>
<evidence type="ECO:0000256" key="3">
    <source>
        <dbReference type="ARBA" id="ARBA00022737"/>
    </source>
</evidence>
<evidence type="ECO:0000256" key="1">
    <source>
        <dbReference type="ARBA" id="ARBA00008894"/>
    </source>
</evidence>
<organism evidence="8">
    <name type="scientific">Triticum aestivum</name>
    <name type="common">Wheat</name>
    <dbReference type="NCBI Taxonomy" id="4565"/>
    <lineage>
        <taxon>Eukaryota</taxon>
        <taxon>Viridiplantae</taxon>
        <taxon>Streptophyta</taxon>
        <taxon>Embryophyta</taxon>
        <taxon>Tracheophyta</taxon>
        <taxon>Spermatophyta</taxon>
        <taxon>Magnoliopsida</taxon>
        <taxon>Liliopsida</taxon>
        <taxon>Poales</taxon>
        <taxon>Poaceae</taxon>
        <taxon>BOP clade</taxon>
        <taxon>Pooideae</taxon>
        <taxon>Triticodae</taxon>
        <taxon>Triticeae</taxon>
        <taxon>Triticinae</taxon>
        <taxon>Triticum</taxon>
    </lineage>
</organism>
<dbReference type="CDD" id="cd14798">
    <property type="entry name" value="RX-CC_like"/>
    <property type="match status" value="1"/>
</dbReference>
<feature type="compositionally biased region" description="Polar residues" evidence="6">
    <location>
        <begin position="252"/>
        <end position="268"/>
    </location>
</feature>
<keyword evidence="5" id="KW-0611">Plant defense</keyword>
<evidence type="ECO:0000256" key="5">
    <source>
        <dbReference type="ARBA" id="ARBA00022821"/>
    </source>
</evidence>
<dbReference type="Gramene" id="TraesRN5D0100573900.2">
    <property type="protein sequence ID" value="TraesRN5D0100573900.2"/>
    <property type="gene ID" value="TraesRN5D0100573900"/>
</dbReference>
<dbReference type="Gramene" id="TraesCAD_scaffold_030748_01G000100.1">
    <property type="protein sequence ID" value="TraesCAD_scaffold_030748_01G000100.1"/>
    <property type="gene ID" value="TraesCAD_scaffold_030748_01G000100"/>
</dbReference>
<feature type="compositionally biased region" description="Low complexity" evidence="6">
    <location>
        <begin position="281"/>
        <end position="293"/>
    </location>
</feature>
<keyword evidence="3" id="KW-0677">Repeat</keyword>
<dbReference type="Proteomes" id="UP000019116">
    <property type="component" value="Chromosome 5D"/>
</dbReference>
<accession>A0A3B6MTQ4</accession>
<proteinExistence type="inferred from homology"/>
<keyword evidence="9" id="KW-1185">Reference proteome</keyword>
<dbReference type="Gramene" id="TraesWEE_scaffold_028408_01G000100.1">
    <property type="protein sequence ID" value="TraesWEE_scaffold_028408_01G000100.1"/>
    <property type="gene ID" value="TraesWEE_scaffold_028408_01G000100"/>
</dbReference>
<keyword evidence="4" id="KW-0547">Nucleotide-binding</keyword>
<dbReference type="Gramene" id="TraesCS5D02G237000.1">
    <property type="protein sequence ID" value="TraesCS5D02G237000.1"/>
    <property type="gene ID" value="TraesCS5D02G237000"/>
</dbReference>
<evidence type="ECO:0000313" key="9">
    <source>
        <dbReference type="Proteomes" id="UP000019116"/>
    </source>
</evidence>
<protein>
    <recommendedName>
        <fullName evidence="7">Disease resistance N-terminal domain-containing protein</fullName>
    </recommendedName>
</protein>
<name>A0A3B6MTQ4_WHEAT</name>
<evidence type="ECO:0000256" key="2">
    <source>
        <dbReference type="ARBA" id="ARBA00022614"/>
    </source>
</evidence>
<evidence type="ECO:0000256" key="6">
    <source>
        <dbReference type="SAM" id="MobiDB-lite"/>
    </source>
</evidence>
<evidence type="ECO:0000313" key="8">
    <source>
        <dbReference type="EnsemblPlants" id="TraesCS5D02G237000.1"/>
    </source>
</evidence>
<comment type="similarity">
    <text evidence="1">Belongs to the disease resistance NB-LRR family.</text>
</comment>
<evidence type="ECO:0000256" key="4">
    <source>
        <dbReference type="ARBA" id="ARBA00022741"/>
    </source>
</evidence>
<dbReference type="InterPro" id="IPR041118">
    <property type="entry name" value="Rx_N"/>
</dbReference>
<dbReference type="Pfam" id="PF18052">
    <property type="entry name" value="Rx_N"/>
    <property type="match status" value="1"/>
</dbReference>
<feature type="domain" description="Disease resistance N-terminal" evidence="7">
    <location>
        <begin position="12"/>
        <end position="88"/>
    </location>
</feature>
<dbReference type="Gene3D" id="1.20.5.4130">
    <property type="match status" value="1"/>
</dbReference>
<dbReference type="GO" id="GO:0006952">
    <property type="term" value="P:defense response"/>
    <property type="evidence" value="ECO:0007669"/>
    <property type="project" value="UniProtKB-KW"/>
</dbReference>
<evidence type="ECO:0000259" key="7">
    <source>
        <dbReference type="Pfam" id="PF18052"/>
    </source>
</evidence>
<dbReference type="GO" id="GO:0000166">
    <property type="term" value="F:nucleotide binding"/>
    <property type="evidence" value="ECO:0007669"/>
    <property type="project" value="UniProtKB-KW"/>
</dbReference>
<feature type="region of interest" description="Disordered" evidence="6">
    <location>
        <begin position="240"/>
        <end position="307"/>
    </location>
</feature>
<keyword evidence="2" id="KW-0433">Leucine-rich repeat</keyword>
<reference evidence="8" key="1">
    <citation type="submission" date="2018-08" db="EMBL/GenBank/DDBJ databases">
        <authorList>
            <person name="Rossello M."/>
        </authorList>
    </citation>
    <scope>NUCLEOTIDE SEQUENCE [LARGE SCALE GENOMIC DNA]</scope>
    <source>
        <strain evidence="8">cv. Chinese Spring</strain>
    </source>
</reference>
<dbReference type="PANTHER" id="PTHR19338:SF47">
    <property type="entry name" value="OS11G0687900 PROTEIN"/>
    <property type="match status" value="1"/>
</dbReference>
<dbReference type="EnsemblPlants" id="TraesCS5D02G237000.1">
    <property type="protein sequence ID" value="TraesCS5D02G237000.1"/>
    <property type="gene ID" value="TraesCS5D02G237000"/>
</dbReference>
<dbReference type="Gramene" id="TraesCS5D03G0549600.2">
    <property type="protein sequence ID" value="TraesCS5D03G0549600.2.CDS"/>
    <property type="gene ID" value="TraesCS5D03G0549600"/>
</dbReference>
<dbReference type="Gramene" id="TraesROB_scaffold_040648_01G000100.1">
    <property type="protein sequence ID" value="TraesROB_scaffold_040648_01G000100.1"/>
    <property type="gene ID" value="TraesROB_scaffold_040648_01G000100"/>
</dbReference>